<reference evidence="2" key="1">
    <citation type="journal article" date="2015" name="Genome">
        <title>Whole Genome Sequence of the Non-Microcystin-Producing Microcystis aeruginosa Strain NIES-44.</title>
        <authorList>
            <person name="Okano K."/>
            <person name="Miyata N."/>
            <person name="Ozaki Y."/>
        </authorList>
    </citation>
    <scope>NUCLEOTIDE SEQUENCE [LARGE SCALE GENOMIC DNA]</scope>
    <source>
        <strain evidence="2">NIES-44</strain>
    </source>
</reference>
<organism evidence="1 2">
    <name type="scientific">Microcystis aeruginosa NIES-44</name>
    <dbReference type="NCBI Taxonomy" id="449439"/>
    <lineage>
        <taxon>Bacteria</taxon>
        <taxon>Bacillati</taxon>
        <taxon>Cyanobacteriota</taxon>
        <taxon>Cyanophyceae</taxon>
        <taxon>Oscillatoriophycideae</taxon>
        <taxon>Chroococcales</taxon>
        <taxon>Microcystaceae</taxon>
        <taxon>Microcystis</taxon>
    </lineage>
</organism>
<evidence type="ECO:0000313" key="1">
    <source>
        <dbReference type="EMBL" id="GAL92232.1"/>
    </source>
</evidence>
<comment type="caution">
    <text evidence="1">The sequence shown here is derived from an EMBL/GenBank/DDBJ whole genome shotgun (WGS) entry which is preliminary data.</text>
</comment>
<dbReference type="EMBL" id="BBPA01000019">
    <property type="protein sequence ID" value="GAL92232.1"/>
    <property type="molecule type" value="Genomic_DNA"/>
</dbReference>
<evidence type="ECO:0000313" key="2">
    <source>
        <dbReference type="Proteomes" id="UP000030321"/>
    </source>
</evidence>
<dbReference type="AlphaFoldDB" id="A0A0A1VQZ2"/>
<dbReference type="RefSeq" id="WP_045357952.1">
    <property type="nucleotide sequence ID" value="NZ_BBPA01000019.1"/>
</dbReference>
<dbReference type="Proteomes" id="UP000030321">
    <property type="component" value="Unassembled WGS sequence"/>
</dbReference>
<dbReference type="InterPro" id="IPR054652">
    <property type="entry name" value="T4P_EbsA-like"/>
</dbReference>
<sequence length="125" mass="14429">MATIEQLEPANKADVLVYMPYYAKDKHSILPYAITLYQGGSLEGRRRIENSEGIPFVASWYVSKLPSELTRCRLQFEGQADLSYEMTIINSQLIEYLIDAIKTFKQLGSADFSQGFYRKLLRFEE</sequence>
<dbReference type="NCBIfam" id="NF045587">
    <property type="entry name" value="T4P_biogen_EbsA"/>
    <property type="match status" value="1"/>
</dbReference>
<protein>
    <submittedName>
        <fullName evidence="1">Uncharacterized protein</fullName>
    </submittedName>
</protein>
<proteinExistence type="predicted"/>
<accession>A0A0A1VQZ2</accession>
<name>A0A0A1VQZ2_MICAE</name>
<gene>
    <name evidence="1" type="ORF">N44_00520</name>
</gene>